<evidence type="ECO:0000256" key="5">
    <source>
        <dbReference type="ARBA" id="ARBA00023136"/>
    </source>
</evidence>
<comment type="similarity">
    <text evidence="2">Belongs to the major facilitator superfamily. Proton-dependent oligopeptide transporter (POT/PTR) (TC 2.A.17) family.</text>
</comment>
<gene>
    <name evidence="7" type="ORF">LWI29_002756</name>
</gene>
<accession>A0AA39RUJ1</accession>
<evidence type="ECO:0000256" key="1">
    <source>
        <dbReference type="ARBA" id="ARBA00004141"/>
    </source>
</evidence>
<evidence type="ECO:0000313" key="7">
    <source>
        <dbReference type="EMBL" id="KAK0580506.1"/>
    </source>
</evidence>
<name>A0AA39RUJ1_ACESA</name>
<dbReference type="Gene3D" id="1.20.1250.20">
    <property type="entry name" value="MFS general substrate transporter like domains"/>
    <property type="match status" value="1"/>
</dbReference>
<reference evidence="7" key="1">
    <citation type="journal article" date="2022" name="Plant J.">
        <title>Strategies of tolerance reflected in two North American maple genomes.</title>
        <authorList>
            <person name="McEvoy S.L."/>
            <person name="Sezen U.U."/>
            <person name="Trouern-Trend A."/>
            <person name="McMahon S.M."/>
            <person name="Schaberg P.G."/>
            <person name="Yang J."/>
            <person name="Wegrzyn J.L."/>
            <person name="Swenson N.G."/>
        </authorList>
    </citation>
    <scope>NUCLEOTIDE SEQUENCE</scope>
    <source>
        <strain evidence="7">NS2018</strain>
    </source>
</reference>
<dbReference type="Pfam" id="PF00854">
    <property type="entry name" value="PTR2"/>
    <property type="match status" value="1"/>
</dbReference>
<dbReference type="Proteomes" id="UP001168877">
    <property type="component" value="Unassembled WGS sequence"/>
</dbReference>
<keyword evidence="5 6" id="KW-0472">Membrane</keyword>
<dbReference type="InterPro" id="IPR036259">
    <property type="entry name" value="MFS_trans_sf"/>
</dbReference>
<evidence type="ECO:0000313" key="8">
    <source>
        <dbReference type="Proteomes" id="UP001168877"/>
    </source>
</evidence>
<comment type="caution">
    <text evidence="7">The sequence shown here is derived from an EMBL/GenBank/DDBJ whole genome shotgun (WGS) entry which is preliminary data.</text>
</comment>
<dbReference type="GO" id="GO:0022857">
    <property type="term" value="F:transmembrane transporter activity"/>
    <property type="evidence" value="ECO:0007669"/>
    <property type="project" value="InterPro"/>
</dbReference>
<organism evidence="7 8">
    <name type="scientific">Acer saccharum</name>
    <name type="common">Sugar maple</name>
    <dbReference type="NCBI Taxonomy" id="4024"/>
    <lineage>
        <taxon>Eukaryota</taxon>
        <taxon>Viridiplantae</taxon>
        <taxon>Streptophyta</taxon>
        <taxon>Embryophyta</taxon>
        <taxon>Tracheophyta</taxon>
        <taxon>Spermatophyta</taxon>
        <taxon>Magnoliopsida</taxon>
        <taxon>eudicotyledons</taxon>
        <taxon>Gunneridae</taxon>
        <taxon>Pentapetalae</taxon>
        <taxon>rosids</taxon>
        <taxon>malvids</taxon>
        <taxon>Sapindales</taxon>
        <taxon>Sapindaceae</taxon>
        <taxon>Hippocastanoideae</taxon>
        <taxon>Acereae</taxon>
        <taxon>Acer</taxon>
    </lineage>
</organism>
<dbReference type="PANTHER" id="PTHR11654">
    <property type="entry name" value="OLIGOPEPTIDE TRANSPORTER-RELATED"/>
    <property type="match status" value="1"/>
</dbReference>
<protein>
    <submittedName>
        <fullName evidence="7">Uncharacterized protein</fullName>
    </submittedName>
</protein>
<evidence type="ECO:0000256" key="4">
    <source>
        <dbReference type="ARBA" id="ARBA00022989"/>
    </source>
</evidence>
<keyword evidence="4 6" id="KW-1133">Transmembrane helix</keyword>
<dbReference type="AlphaFoldDB" id="A0AA39RUJ1"/>
<sequence length="99" mass="11141">MKTGPSSPWKLCPMTQVEETKQMVKMLPILVATFIPRTIVAQVGTLFIKQGTTLERIMGPHFEIPLASLTAFTIIFMLISIVNYDGYLVPLARRYTNNP</sequence>
<keyword evidence="8" id="KW-1185">Reference proteome</keyword>
<proteinExistence type="inferred from homology"/>
<evidence type="ECO:0000256" key="3">
    <source>
        <dbReference type="ARBA" id="ARBA00022692"/>
    </source>
</evidence>
<keyword evidence="3 6" id="KW-0812">Transmembrane</keyword>
<dbReference type="GO" id="GO:0016020">
    <property type="term" value="C:membrane"/>
    <property type="evidence" value="ECO:0007669"/>
    <property type="project" value="UniProtKB-SubCell"/>
</dbReference>
<feature type="transmembrane region" description="Helical" evidence="6">
    <location>
        <begin position="65"/>
        <end position="84"/>
    </location>
</feature>
<evidence type="ECO:0000256" key="6">
    <source>
        <dbReference type="SAM" id="Phobius"/>
    </source>
</evidence>
<comment type="subcellular location">
    <subcellularLocation>
        <location evidence="1">Membrane</location>
        <topology evidence="1">Multi-pass membrane protein</topology>
    </subcellularLocation>
</comment>
<dbReference type="InterPro" id="IPR000109">
    <property type="entry name" value="POT_fam"/>
</dbReference>
<reference evidence="7" key="2">
    <citation type="submission" date="2023-06" db="EMBL/GenBank/DDBJ databases">
        <authorList>
            <person name="Swenson N.G."/>
            <person name="Wegrzyn J.L."/>
            <person name="Mcevoy S.L."/>
        </authorList>
    </citation>
    <scope>NUCLEOTIDE SEQUENCE</scope>
    <source>
        <strain evidence="7">NS2018</strain>
        <tissue evidence="7">Leaf</tissue>
    </source>
</reference>
<dbReference type="EMBL" id="JAUESC010000384">
    <property type="protein sequence ID" value="KAK0580506.1"/>
    <property type="molecule type" value="Genomic_DNA"/>
</dbReference>
<evidence type="ECO:0000256" key="2">
    <source>
        <dbReference type="ARBA" id="ARBA00005982"/>
    </source>
</evidence>